<gene>
    <name evidence="1" type="ORF">NP493_178g03024</name>
</gene>
<name>A0AAD9P2Y8_RIDPI</name>
<dbReference type="AlphaFoldDB" id="A0AAD9P2Y8"/>
<evidence type="ECO:0000313" key="1">
    <source>
        <dbReference type="EMBL" id="KAK2187076.1"/>
    </source>
</evidence>
<sequence length="108" mass="11783">MTVSRAGHTALACHSVSSFTTTQCTDSQCVFVCVSPTDSSRNRCTYSLYCIQSFTATDCSPSHNVQAATTAFNRMTTDSLGVDRYLCAATRWTSFHFCCLGWPLVTGQ</sequence>
<protein>
    <submittedName>
        <fullName evidence="1">Uncharacterized protein</fullName>
    </submittedName>
</protein>
<evidence type="ECO:0000313" key="2">
    <source>
        <dbReference type="Proteomes" id="UP001209878"/>
    </source>
</evidence>
<reference evidence="1" key="1">
    <citation type="journal article" date="2023" name="Mol. Biol. Evol.">
        <title>Third-Generation Sequencing Reveals the Adaptive Role of the Epigenome in Three Deep-Sea Polychaetes.</title>
        <authorList>
            <person name="Perez M."/>
            <person name="Aroh O."/>
            <person name="Sun Y."/>
            <person name="Lan Y."/>
            <person name="Juniper S.K."/>
            <person name="Young C.R."/>
            <person name="Angers B."/>
            <person name="Qian P.Y."/>
        </authorList>
    </citation>
    <scope>NUCLEOTIDE SEQUENCE</scope>
    <source>
        <strain evidence="1">R07B-5</strain>
    </source>
</reference>
<comment type="caution">
    <text evidence="1">The sequence shown here is derived from an EMBL/GenBank/DDBJ whole genome shotgun (WGS) entry which is preliminary data.</text>
</comment>
<accession>A0AAD9P2Y8</accession>
<dbReference type="EMBL" id="JAODUO010000179">
    <property type="protein sequence ID" value="KAK2187076.1"/>
    <property type="molecule type" value="Genomic_DNA"/>
</dbReference>
<proteinExistence type="predicted"/>
<dbReference type="Proteomes" id="UP001209878">
    <property type="component" value="Unassembled WGS sequence"/>
</dbReference>
<organism evidence="1 2">
    <name type="scientific">Ridgeia piscesae</name>
    <name type="common">Tubeworm</name>
    <dbReference type="NCBI Taxonomy" id="27915"/>
    <lineage>
        <taxon>Eukaryota</taxon>
        <taxon>Metazoa</taxon>
        <taxon>Spiralia</taxon>
        <taxon>Lophotrochozoa</taxon>
        <taxon>Annelida</taxon>
        <taxon>Polychaeta</taxon>
        <taxon>Sedentaria</taxon>
        <taxon>Canalipalpata</taxon>
        <taxon>Sabellida</taxon>
        <taxon>Siboglinidae</taxon>
        <taxon>Ridgeia</taxon>
    </lineage>
</organism>
<keyword evidence="2" id="KW-1185">Reference proteome</keyword>